<dbReference type="Proteomes" id="UP000223913">
    <property type="component" value="Unassembled WGS sequence"/>
</dbReference>
<dbReference type="InterPro" id="IPR001650">
    <property type="entry name" value="Helicase_C-like"/>
</dbReference>
<dbReference type="PANTHER" id="PTHR47959:SF13">
    <property type="entry name" value="ATP-DEPENDENT RNA HELICASE RHLE"/>
    <property type="match status" value="1"/>
</dbReference>
<dbReference type="CDD" id="cd00268">
    <property type="entry name" value="DEADc"/>
    <property type="match status" value="1"/>
</dbReference>
<dbReference type="Pfam" id="PF00271">
    <property type="entry name" value="Helicase_C"/>
    <property type="match status" value="1"/>
</dbReference>
<dbReference type="CDD" id="cd18787">
    <property type="entry name" value="SF2_C_DEAD"/>
    <property type="match status" value="1"/>
</dbReference>
<name>A0A2D0NEG8_FLAN2</name>
<dbReference type="InterPro" id="IPR050079">
    <property type="entry name" value="DEAD_box_RNA_helicase"/>
</dbReference>
<evidence type="ECO:0000256" key="4">
    <source>
        <dbReference type="ARBA" id="ARBA00022840"/>
    </source>
</evidence>
<reference evidence="10 11" key="1">
    <citation type="submission" date="2017-10" db="EMBL/GenBank/DDBJ databases">
        <title>The draft genome sequence of Lewinella nigricans NBRC 102662.</title>
        <authorList>
            <person name="Wang K."/>
        </authorList>
    </citation>
    <scope>NUCLEOTIDE SEQUENCE [LARGE SCALE GENOMIC DNA]</scope>
    <source>
        <strain evidence="10 11">NBRC 102662</strain>
    </source>
</reference>
<dbReference type="EMBL" id="PDUD01000014">
    <property type="protein sequence ID" value="PHN06901.1"/>
    <property type="molecule type" value="Genomic_DNA"/>
</dbReference>
<feature type="compositionally biased region" description="Basic residues" evidence="7">
    <location>
        <begin position="368"/>
        <end position="395"/>
    </location>
</feature>
<dbReference type="GO" id="GO:0005524">
    <property type="term" value="F:ATP binding"/>
    <property type="evidence" value="ECO:0007669"/>
    <property type="project" value="UniProtKB-KW"/>
</dbReference>
<dbReference type="PANTHER" id="PTHR47959">
    <property type="entry name" value="ATP-DEPENDENT RNA HELICASE RHLE-RELATED"/>
    <property type="match status" value="1"/>
</dbReference>
<dbReference type="InterPro" id="IPR000629">
    <property type="entry name" value="RNA-helicase_DEAD-box_CS"/>
</dbReference>
<dbReference type="PROSITE" id="PS00039">
    <property type="entry name" value="DEAD_ATP_HELICASE"/>
    <property type="match status" value="1"/>
</dbReference>
<keyword evidence="1 6" id="KW-0547">Nucleotide-binding</keyword>
<organism evidence="10 11">
    <name type="scientific">Flavilitoribacter nigricans (strain ATCC 23147 / DSM 23189 / NBRC 102662 / NCIMB 1420 / SS-2)</name>
    <name type="common">Lewinella nigricans</name>
    <dbReference type="NCBI Taxonomy" id="1122177"/>
    <lineage>
        <taxon>Bacteria</taxon>
        <taxon>Pseudomonadati</taxon>
        <taxon>Bacteroidota</taxon>
        <taxon>Saprospiria</taxon>
        <taxon>Saprospirales</taxon>
        <taxon>Lewinellaceae</taxon>
        <taxon>Flavilitoribacter</taxon>
    </lineage>
</organism>
<comment type="similarity">
    <text evidence="5 6">Belongs to the DEAD box helicase family.</text>
</comment>
<evidence type="ECO:0000256" key="6">
    <source>
        <dbReference type="RuleBase" id="RU000492"/>
    </source>
</evidence>
<keyword evidence="4 6" id="KW-0067">ATP-binding</keyword>
<dbReference type="PROSITE" id="PS51192">
    <property type="entry name" value="HELICASE_ATP_BIND_1"/>
    <property type="match status" value="1"/>
</dbReference>
<dbReference type="InterPro" id="IPR044742">
    <property type="entry name" value="DEAD/DEAH_RhlB"/>
</dbReference>
<dbReference type="SMART" id="SM00487">
    <property type="entry name" value="DEXDc"/>
    <property type="match status" value="1"/>
</dbReference>
<feature type="region of interest" description="Disordered" evidence="7">
    <location>
        <begin position="359"/>
        <end position="395"/>
    </location>
</feature>
<dbReference type="Gene3D" id="3.40.50.300">
    <property type="entry name" value="P-loop containing nucleotide triphosphate hydrolases"/>
    <property type="match status" value="2"/>
</dbReference>
<evidence type="ECO:0000259" key="9">
    <source>
        <dbReference type="PROSITE" id="PS51194"/>
    </source>
</evidence>
<keyword evidence="2 6" id="KW-0378">Hydrolase</keyword>
<dbReference type="SMART" id="SM00490">
    <property type="entry name" value="HELICc"/>
    <property type="match status" value="1"/>
</dbReference>
<evidence type="ECO:0000259" key="8">
    <source>
        <dbReference type="PROSITE" id="PS51192"/>
    </source>
</evidence>
<evidence type="ECO:0000256" key="7">
    <source>
        <dbReference type="SAM" id="MobiDB-lite"/>
    </source>
</evidence>
<dbReference type="Pfam" id="PF00270">
    <property type="entry name" value="DEAD"/>
    <property type="match status" value="1"/>
</dbReference>
<dbReference type="GO" id="GO:0005829">
    <property type="term" value="C:cytosol"/>
    <property type="evidence" value="ECO:0007669"/>
    <property type="project" value="TreeGrafter"/>
</dbReference>
<keyword evidence="11" id="KW-1185">Reference proteome</keyword>
<keyword evidence="3 6" id="KW-0347">Helicase</keyword>
<proteinExistence type="inferred from homology"/>
<evidence type="ECO:0000313" key="11">
    <source>
        <dbReference type="Proteomes" id="UP000223913"/>
    </source>
</evidence>
<sequence length="395" mass="43810">MGFETATPVQEQAIPFILDKKDVLACAQTGTGKTAAFLLPILNRLTEEPHEGIDTLILEPTRELAVQVDQQLEGFSYFTPVSSIAVYGGRDGQSMEQEKRALKGGADIIVATPGRLIAHINLGYVDLSTIKCLILDEADRMLDMGFIQDIRGIINKTPRDRQTLLFSATMPPKIRTLSKQIMNKYEEVTIAVSKPAEKIIQGIYEVEDGAKIPLVAHLLTGKKRLKRVLIFAGTKRSVKDLAINLEKQGMQAGDIHSDLDQSERELRLRSFKNGTLPIIVATDVLARGIDIKGIDVVINFDVPNDAEDYVHRIGRTARASASGVAITLVNRKDRHRFRRIEELMEMKVHRLPIPPELAELAEAEAKKKPSKGSGRGRGRGGSKHKGSRKPYKKKR</sequence>
<feature type="domain" description="Helicase C-terminal" evidence="9">
    <location>
        <begin position="213"/>
        <end position="361"/>
    </location>
</feature>
<dbReference type="OrthoDB" id="9785240at2"/>
<evidence type="ECO:0000313" key="10">
    <source>
        <dbReference type="EMBL" id="PHN06901.1"/>
    </source>
</evidence>
<dbReference type="PROSITE" id="PS51194">
    <property type="entry name" value="HELICASE_CTER"/>
    <property type="match status" value="1"/>
</dbReference>
<dbReference type="GO" id="GO:0003724">
    <property type="term" value="F:RNA helicase activity"/>
    <property type="evidence" value="ECO:0007669"/>
    <property type="project" value="UniProtKB-ARBA"/>
</dbReference>
<dbReference type="GO" id="GO:0003676">
    <property type="term" value="F:nucleic acid binding"/>
    <property type="evidence" value="ECO:0007669"/>
    <property type="project" value="InterPro"/>
</dbReference>
<accession>A0A2D0NEG8</accession>
<dbReference type="InterPro" id="IPR027417">
    <property type="entry name" value="P-loop_NTPase"/>
</dbReference>
<comment type="caution">
    <text evidence="10">The sequence shown here is derived from an EMBL/GenBank/DDBJ whole genome shotgun (WGS) entry which is preliminary data.</text>
</comment>
<dbReference type="InterPro" id="IPR011545">
    <property type="entry name" value="DEAD/DEAH_box_helicase_dom"/>
</dbReference>
<gene>
    <name evidence="10" type="ORF">CRP01_09220</name>
</gene>
<dbReference type="SUPFAM" id="SSF52540">
    <property type="entry name" value="P-loop containing nucleoside triphosphate hydrolases"/>
    <property type="match status" value="1"/>
</dbReference>
<protein>
    <submittedName>
        <fullName evidence="10">ATP-dependent RNA helicase</fullName>
    </submittedName>
</protein>
<evidence type="ECO:0000256" key="1">
    <source>
        <dbReference type="ARBA" id="ARBA00022741"/>
    </source>
</evidence>
<evidence type="ECO:0000256" key="5">
    <source>
        <dbReference type="ARBA" id="ARBA00038437"/>
    </source>
</evidence>
<dbReference type="GO" id="GO:0016787">
    <property type="term" value="F:hydrolase activity"/>
    <property type="evidence" value="ECO:0007669"/>
    <property type="project" value="UniProtKB-KW"/>
</dbReference>
<dbReference type="AlphaFoldDB" id="A0A2D0NEG8"/>
<evidence type="ECO:0000256" key="2">
    <source>
        <dbReference type="ARBA" id="ARBA00022801"/>
    </source>
</evidence>
<dbReference type="InterPro" id="IPR014001">
    <property type="entry name" value="Helicase_ATP-bd"/>
</dbReference>
<feature type="domain" description="Helicase ATP-binding" evidence="8">
    <location>
        <begin position="14"/>
        <end position="188"/>
    </location>
</feature>
<evidence type="ECO:0000256" key="3">
    <source>
        <dbReference type="ARBA" id="ARBA00022806"/>
    </source>
</evidence>